<dbReference type="GO" id="GO:0020037">
    <property type="term" value="F:heme binding"/>
    <property type="evidence" value="ECO:0007669"/>
    <property type="project" value="InterPro"/>
</dbReference>
<evidence type="ECO:0000256" key="9">
    <source>
        <dbReference type="ARBA" id="ARBA00023002"/>
    </source>
</evidence>
<evidence type="ECO:0000256" key="4">
    <source>
        <dbReference type="ARBA" id="ARBA00010617"/>
    </source>
</evidence>
<evidence type="ECO:0000256" key="7">
    <source>
        <dbReference type="ARBA" id="ARBA00022723"/>
    </source>
</evidence>
<organism evidence="15 16">
    <name type="scientific">Rhizoctonia solani</name>
    <dbReference type="NCBI Taxonomy" id="456999"/>
    <lineage>
        <taxon>Eukaryota</taxon>
        <taxon>Fungi</taxon>
        <taxon>Dikarya</taxon>
        <taxon>Basidiomycota</taxon>
        <taxon>Agaricomycotina</taxon>
        <taxon>Agaricomycetes</taxon>
        <taxon>Cantharellales</taxon>
        <taxon>Ceratobasidiaceae</taxon>
        <taxon>Rhizoctonia</taxon>
    </lineage>
</organism>
<gene>
    <name evidence="15" type="ORF">RDB_LOCUS57451</name>
</gene>
<comment type="caution">
    <text evidence="15">The sequence shown here is derived from an EMBL/GenBank/DDBJ whole genome shotgun (WGS) entry which is preliminary data.</text>
</comment>
<dbReference type="InterPro" id="IPR036396">
    <property type="entry name" value="Cyt_P450_sf"/>
</dbReference>
<feature type="binding site" description="axial binding residue" evidence="13">
    <location>
        <position position="56"/>
    </location>
    <ligand>
        <name>heme</name>
        <dbReference type="ChEBI" id="CHEBI:30413"/>
    </ligand>
    <ligandPart>
        <name>Fe</name>
        <dbReference type="ChEBI" id="CHEBI:18248"/>
    </ligandPart>
</feature>
<evidence type="ECO:0000313" key="15">
    <source>
        <dbReference type="EMBL" id="CAE6452905.1"/>
    </source>
</evidence>
<comment type="similarity">
    <text evidence="4 14">Belongs to the cytochrome P450 family.</text>
</comment>
<dbReference type="PRINTS" id="PR00463">
    <property type="entry name" value="EP450I"/>
</dbReference>
<proteinExistence type="inferred from homology"/>
<accession>A0A8H3GH23</accession>
<dbReference type="InterPro" id="IPR001128">
    <property type="entry name" value="Cyt_P450"/>
</dbReference>
<evidence type="ECO:0000313" key="16">
    <source>
        <dbReference type="Proteomes" id="UP000663861"/>
    </source>
</evidence>
<evidence type="ECO:0000256" key="5">
    <source>
        <dbReference type="ARBA" id="ARBA00022617"/>
    </source>
</evidence>
<dbReference type="InterPro" id="IPR002401">
    <property type="entry name" value="Cyt_P450_E_grp-I"/>
</dbReference>
<evidence type="ECO:0000256" key="12">
    <source>
        <dbReference type="ARBA" id="ARBA00023136"/>
    </source>
</evidence>
<dbReference type="GO" id="GO:0005506">
    <property type="term" value="F:iron ion binding"/>
    <property type="evidence" value="ECO:0007669"/>
    <property type="project" value="InterPro"/>
</dbReference>
<dbReference type="GO" id="GO:0016020">
    <property type="term" value="C:membrane"/>
    <property type="evidence" value="ECO:0007669"/>
    <property type="project" value="UniProtKB-SubCell"/>
</dbReference>
<reference evidence="15" key="1">
    <citation type="submission" date="2021-01" db="EMBL/GenBank/DDBJ databases">
        <authorList>
            <person name="Kaushik A."/>
        </authorList>
    </citation>
    <scope>NUCLEOTIDE SEQUENCE</scope>
    <source>
        <strain evidence="15">AG4-RS23</strain>
    </source>
</reference>
<keyword evidence="7 13" id="KW-0479">Metal-binding</keyword>
<keyword evidence="10 13" id="KW-0408">Iron</keyword>
<evidence type="ECO:0000256" key="8">
    <source>
        <dbReference type="ARBA" id="ARBA00022989"/>
    </source>
</evidence>
<dbReference type="EMBL" id="CAJMWY010000961">
    <property type="protein sequence ID" value="CAE6452905.1"/>
    <property type="molecule type" value="Genomic_DNA"/>
</dbReference>
<dbReference type="PANTHER" id="PTHR46300">
    <property type="entry name" value="P450, PUTATIVE (EUROFUNG)-RELATED-RELATED"/>
    <property type="match status" value="1"/>
</dbReference>
<evidence type="ECO:0000256" key="14">
    <source>
        <dbReference type="RuleBase" id="RU000461"/>
    </source>
</evidence>
<evidence type="ECO:0000256" key="1">
    <source>
        <dbReference type="ARBA" id="ARBA00001971"/>
    </source>
</evidence>
<dbReference type="InterPro" id="IPR017972">
    <property type="entry name" value="Cyt_P450_CS"/>
</dbReference>
<keyword evidence="9 14" id="KW-0560">Oxidoreductase</keyword>
<dbReference type="PROSITE" id="PS00086">
    <property type="entry name" value="CYTOCHROME_P450"/>
    <property type="match status" value="1"/>
</dbReference>
<comment type="cofactor">
    <cofactor evidence="1 13">
        <name>heme</name>
        <dbReference type="ChEBI" id="CHEBI:30413"/>
    </cofactor>
</comment>
<keyword evidence="12" id="KW-0472">Membrane</keyword>
<dbReference type="AlphaFoldDB" id="A0A8H3GH23"/>
<name>A0A8H3GH23_9AGAM</name>
<protein>
    <recommendedName>
        <fullName evidence="17">O-methylsterigmatocystin oxidoreductase</fullName>
    </recommendedName>
</protein>
<comment type="subcellular location">
    <subcellularLocation>
        <location evidence="2">Membrane</location>
    </subcellularLocation>
</comment>
<evidence type="ECO:0000256" key="13">
    <source>
        <dbReference type="PIRSR" id="PIRSR602401-1"/>
    </source>
</evidence>
<evidence type="ECO:0008006" key="17">
    <source>
        <dbReference type="Google" id="ProtNLM"/>
    </source>
</evidence>
<evidence type="ECO:0000256" key="3">
    <source>
        <dbReference type="ARBA" id="ARBA00005179"/>
    </source>
</evidence>
<keyword evidence="11 14" id="KW-0503">Monooxygenase</keyword>
<dbReference type="Proteomes" id="UP000663861">
    <property type="component" value="Unassembled WGS sequence"/>
</dbReference>
<evidence type="ECO:0000256" key="11">
    <source>
        <dbReference type="ARBA" id="ARBA00023033"/>
    </source>
</evidence>
<dbReference type="GO" id="GO:0016705">
    <property type="term" value="F:oxidoreductase activity, acting on paired donors, with incorporation or reduction of molecular oxygen"/>
    <property type="evidence" value="ECO:0007669"/>
    <property type="project" value="InterPro"/>
</dbReference>
<evidence type="ECO:0000256" key="10">
    <source>
        <dbReference type="ARBA" id="ARBA00023004"/>
    </source>
</evidence>
<dbReference type="Pfam" id="PF00067">
    <property type="entry name" value="p450"/>
    <property type="match status" value="1"/>
</dbReference>
<dbReference type="InterPro" id="IPR050364">
    <property type="entry name" value="Cytochrome_P450_fung"/>
</dbReference>
<keyword evidence="8" id="KW-1133">Transmembrane helix</keyword>
<keyword evidence="5 13" id="KW-0349">Heme</keyword>
<sequence length="126" mass="14099">MIHTTDSIYLREPLCNAWAITHDETAYANPEAFDPDRYLDPSTPPSPVFGWGRRRCPGIHFAQGSLFITIASILMAFDIGVIKDDNGKDVLPSGKMINAMVLIPERFVFKLTPRSASHEELVRHSS</sequence>
<dbReference type="PANTHER" id="PTHR46300:SF2">
    <property type="entry name" value="CYTOCHROME P450 MONOOXYGENASE ALNH-RELATED"/>
    <property type="match status" value="1"/>
</dbReference>
<dbReference type="GO" id="GO:0004497">
    <property type="term" value="F:monooxygenase activity"/>
    <property type="evidence" value="ECO:0007669"/>
    <property type="project" value="UniProtKB-KW"/>
</dbReference>
<dbReference type="SUPFAM" id="SSF48264">
    <property type="entry name" value="Cytochrome P450"/>
    <property type="match status" value="1"/>
</dbReference>
<dbReference type="Gene3D" id="1.10.630.10">
    <property type="entry name" value="Cytochrome P450"/>
    <property type="match status" value="1"/>
</dbReference>
<evidence type="ECO:0000256" key="2">
    <source>
        <dbReference type="ARBA" id="ARBA00004370"/>
    </source>
</evidence>
<keyword evidence="6" id="KW-0812">Transmembrane</keyword>
<evidence type="ECO:0000256" key="6">
    <source>
        <dbReference type="ARBA" id="ARBA00022692"/>
    </source>
</evidence>
<comment type="pathway">
    <text evidence="3">Secondary metabolite biosynthesis.</text>
</comment>